<dbReference type="AlphaFoldDB" id="A0AAW2F895"/>
<dbReference type="Proteomes" id="UP001430953">
    <property type="component" value="Unassembled WGS sequence"/>
</dbReference>
<proteinExistence type="predicted"/>
<reference evidence="1 2" key="1">
    <citation type="submission" date="2023-03" db="EMBL/GenBank/DDBJ databases">
        <title>High recombination rates correlate with genetic variation in Cardiocondyla obscurior ants.</title>
        <authorList>
            <person name="Errbii M."/>
        </authorList>
    </citation>
    <scope>NUCLEOTIDE SEQUENCE [LARGE SCALE GENOMIC DNA]</scope>
    <source>
        <strain evidence="1">Alpha-2009</strain>
        <tissue evidence="1">Whole body</tissue>
    </source>
</reference>
<organism evidence="1 2">
    <name type="scientific">Cardiocondyla obscurior</name>
    <dbReference type="NCBI Taxonomy" id="286306"/>
    <lineage>
        <taxon>Eukaryota</taxon>
        <taxon>Metazoa</taxon>
        <taxon>Ecdysozoa</taxon>
        <taxon>Arthropoda</taxon>
        <taxon>Hexapoda</taxon>
        <taxon>Insecta</taxon>
        <taxon>Pterygota</taxon>
        <taxon>Neoptera</taxon>
        <taxon>Endopterygota</taxon>
        <taxon>Hymenoptera</taxon>
        <taxon>Apocrita</taxon>
        <taxon>Aculeata</taxon>
        <taxon>Formicoidea</taxon>
        <taxon>Formicidae</taxon>
        <taxon>Myrmicinae</taxon>
        <taxon>Cardiocondyla</taxon>
    </lineage>
</organism>
<evidence type="ECO:0000313" key="1">
    <source>
        <dbReference type="EMBL" id="KAL0110746.1"/>
    </source>
</evidence>
<accession>A0AAW2F895</accession>
<comment type="caution">
    <text evidence="1">The sequence shown here is derived from an EMBL/GenBank/DDBJ whole genome shotgun (WGS) entry which is preliminary data.</text>
</comment>
<sequence>MDNTRKRKLFVFKRQIRRIISNNTNIDIEGSFKQTSEQLLTFNDNSDISEKNSSWNVSYNISHVACNALLKILQQHVPNNFPKNARTLLETPRQTKVLTLC</sequence>
<name>A0AAW2F895_9HYME</name>
<gene>
    <name evidence="1" type="ORF">PUN28_014001</name>
</gene>
<keyword evidence="2" id="KW-1185">Reference proteome</keyword>
<protein>
    <submittedName>
        <fullName evidence="1">Uncharacterized protein</fullName>
    </submittedName>
</protein>
<dbReference type="EMBL" id="JADYXP020000014">
    <property type="protein sequence ID" value="KAL0110746.1"/>
    <property type="molecule type" value="Genomic_DNA"/>
</dbReference>
<evidence type="ECO:0000313" key="2">
    <source>
        <dbReference type="Proteomes" id="UP001430953"/>
    </source>
</evidence>